<evidence type="ECO:0000256" key="1">
    <source>
        <dbReference type="ARBA" id="ARBA00004141"/>
    </source>
</evidence>
<dbReference type="Pfam" id="PF16916">
    <property type="entry name" value="ZT_dimer"/>
    <property type="match status" value="1"/>
</dbReference>
<comment type="caution">
    <text evidence="10">The sequence shown here is derived from an EMBL/GenBank/DDBJ whole genome shotgun (WGS) entry which is preliminary data.</text>
</comment>
<feature type="transmembrane region" description="Helical" evidence="7">
    <location>
        <begin position="82"/>
        <end position="102"/>
    </location>
</feature>
<feature type="transmembrane region" description="Helical" evidence="7">
    <location>
        <begin position="52"/>
        <end position="70"/>
    </location>
</feature>
<evidence type="ECO:0000256" key="5">
    <source>
        <dbReference type="ARBA" id="ARBA00022989"/>
    </source>
</evidence>
<sequence>MKMLYNRNIFTFLNRGKIYMSKIKKHLQEEFEDWEREQLKQLHSLNAAWRHLILNVLAYLSISIIEYFLAEISNSQTLRADAFNNISGIVSTMLLMIGIHIARDIDDDDIAGMAPLPKLNMSQRGNDQRVQFTRFRYETVFTLVTGVVMIGIAISVISTGIINLWKPDKRVIPEPIALVGAGIATVIMLIVWYLNRRAGRKLQNAALSASAQDSLSDAFTSIGTLISISGALIFKITWLDGATSILVGLFILYSGFKIFMDSSLNLVDYFDPEVEEEYRNVVLSVPGVAHLSELKAHYNGNIVSLDIVVMVDAKMSVLDSYRIAENIERIMHHRFGIMDTDVAFIPDPSSIDDDEIKDKF</sequence>
<comment type="subcellular location">
    <subcellularLocation>
        <location evidence="1">Membrane</location>
        <topology evidence="1">Multi-pass membrane protein</topology>
    </subcellularLocation>
</comment>
<dbReference type="AlphaFoldDB" id="C2EI88"/>
<dbReference type="Gene3D" id="3.30.70.1350">
    <property type="entry name" value="Cation efflux protein, cytoplasmic domain"/>
    <property type="match status" value="1"/>
</dbReference>
<accession>C2EI88</accession>
<dbReference type="Gene3D" id="1.20.1510.10">
    <property type="entry name" value="Cation efflux protein transmembrane domain"/>
    <property type="match status" value="1"/>
</dbReference>
<dbReference type="InterPro" id="IPR050291">
    <property type="entry name" value="CDF_Transporter"/>
</dbReference>
<evidence type="ECO:0000256" key="7">
    <source>
        <dbReference type="SAM" id="Phobius"/>
    </source>
</evidence>
<evidence type="ECO:0000313" key="11">
    <source>
        <dbReference type="Proteomes" id="UP000003531"/>
    </source>
</evidence>
<keyword evidence="6 7" id="KW-0472">Membrane</keyword>
<name>C2EI88_9LACO</name>
<dbReference type="HOGENOM" id="CLU_013430_3_5_9"/>
<reference evidence="10 11" key="1">
    <citation type="submission" date="2009-01" db="EMBL/GenBank/DDBJ databases">
        <authorList>
            <person name="Qin X."/>
            <person name="Bachman B."/>
            <person name="Battles P."/>
            <person name="Bell A."/>
            <person name="Bess C."/>
            <person name="Bickham C."/>
            <person name="Chaboub L."/>
            <person name="Chen D."/>
            <person name="Coyle M."/>
            <person name="Deiros D.R."/>
            <person name="Dinh H."/>
            <person name="Forbes L."/>
            <person name="Fowler G."/>
            <person name="Francisco L."/>
            <person name="Fu Q."/>
            <person name="Gubbala S."/>
            <person name="Hale W."/>
            <person name="Han Y."/>
            <person name="Hemphill L."/>
            <person name="Highlander S.K."/>
            <person name="Hirani K."/>
            <person name="Hogues M."/>
            <person name="Jackson L."/>
            <person name="Jakkamsetti A."/>
            <person name="Javaid M."/>
            <person name="Jiang H."/>
            <person name="Korchina V."/>
            <person name="Kovar C."/>
            <person name="Lara F."/>
            <person name="Lee S."/>
            <person name="Mata R."/>
            <person name="Mathew T."/>
            <person name="Moen C."/>
            <person name="Morales K."/>
            <person name="Munidasa M."/>
            <person name="Nazareth L."/>
            <person name="Ngo R."/>
            <person name="Nguyen L."/>
            <person name="Okwuonu G."/>
            <person name="Ongeri F."/>
            <person name="Patil S."/>
            <person name="Petrosino J."/>
            <person name="Pham C."/>
            <person name="Pham P."/>
            <person name="Pu L.-L."/>
            <person name="Puazo M."/>
            <person name="Raj R."/>
            <person name="Reid J."/>
            <person name="Rouhana J."/>
            <person name="Saada N."/>
            <person name="Shang Y."/>
            <person name="Simmons D."/>
            <person name="Thornton R."/>
            <person name="Warren J."/>
            <person name="Weissenberger G."/>
            <person name="Zhang J."/>
            <person name="Zhang L."/>
            <person name="Zhou C."/>
            <person name="Zhu D."/>
            <person name="Muzny D."/>
            <person name="Worley K."/>
            <person name="Gibbs R."/>
        </authorList>
    </citation>
    <scope>NUCLEOTIDE SEQUENCE [LARGE SCALE GENOMIC DNA]</scope>
    <source>
        <strain evidence="10 11">ATCC 11741</strain>
    </source>
</reference>
<dbReference type="Proteomes" id="UP000003531">
    <property type="component" value="Unassembled WGS sequence"/>
</dbReference>
<proteinExistence type="inferred from homology"/>
<dbReference type="InterPro" id="IPR036837">
    <property type="entry name" value="Cation_efflux_CTD_sf"/>
</dbReference>
<dbReference type="PANTHER" id="PTHR43840:SF50">
    <property type="entry name" value="MANGANESE EFFLUX SYSTEM PROTEIN MNES"/>
    <property type="match status" value="1"/>
</dbReference>
<evidence type="ECO:0000259" key="9">
    <source>
        <dbReference type="Pfam" id="PF16916"/>
    </source>
</evidence>
<dbReference type="InterPro" id="IPR058533">
    <property type="entry name" value="Cation_efflux_TM"/>
</dbReference>
<feature type="domain" description="Cation efflux protein cytoplasmic" evidence="9">
    <location>
        <begin position="271"/>
        <end position="339"/>
    </location>
</feature>
<evidence type="ECO:0000256" key="6">
    <source>
        <dbReference type="ARBA" id="ARBA00023136"/>
    </source>
</evidence>
<feature type="transmembrane region" description="Helical" evidence="7">
    <location>
        <begin position="242"/>
        <end position="260"/>
    </location>
</feature>
<dbReference type="InterPro" id="IPR002524">
    <property type="entry name" value="Cation_efflux"/>
</dbReference>
<evidence type="ECO:0000313" key="10">
    <source>
        <dbReference type="EMBL" id="EEJ73745.1"/>
    </source>
</evidence>
<feature type="transmembrane region" description="Helical" evidence="7">
    <location>
        <begin position="176"/>
        <end position="194"/>
    </location>
</feature>
<dbReference type="PANTHER" id="PTHR43840">
    <property type="entry name" value="MITOCHONDRIAL METAL TRANSPORTER 1-RELATED"/>
    <property type="match status" value="1"/>
</dbReference>
<feature type="domain" description="Cation efflux protein transmembrane" evidence="8">
    <location>
        <begin position="119"/>
        <end position="267"/>
    </location>
</feature>
<dbReference type="InterPro" id="IPR027470">
    <property type="entry name" value="Cation_efflux_CTD"/>
</dbReference>
<dbReference type="SUPFAM" id="SSF160240">
    <property type="entry name" value="Cation efflux protein cytoplasmic domain-like"/>
    <property type="match status" value="1"/>
</dbReference>
<dbReference type="Pfam" id="PF01545">
    <property type="entry name" value="Cation_efflux"/>
    <property type="match status" value="1"/>
</dbReference>
<gene>
    <name evidence="10" type="primary">czcD</name>
    <name evidence="10" type="ORF">HMPREF0545_1360</name>
</gene>
<dbReference type="SUPFAM" id="SSF161111">
    <property type="entry name" value="Cation efflux protein transmembrane domain-like"/>
    <property type="match status" value="1"/>
</dbReference>
<keyword evidence="4 7" id="KW-0812">Transmembrane</keyword>
<dbReference type="InterPro" id="IPR027469">
    <property type="entry name" value="Cation_efflux_TMD_sf"/>
</dbReference>
<evidence type="ECO:0000259" key="8">
    <source>
        <dbReference type="Pfam" id="PF01545"/>
    </source>
</evidence>
<organism evidence="10 11">
    <name type="scientific">Ligilactobacillus salivarius DSM 20555 = ATCC 11741</name>
    <dbReference type="NCBI Taxonomy" id="1423799"/>
    <lineage>
        <taxon>Bacteria</taxon>
        <taxon>Bacillati</taxon>
        <taxon>Bacillota</taxon>
        <taxon>Bacilli</taxon>
        <taxon>Lactobacillales</taxon>
        <taxon>Lactobacillaceae</taxon>
        <taxon>Ligilactobacillus</taxon>
    </lineage>
</organism>
<dbReference type="NCBIfam" id="TIGR01297">
    <property type="entry name" value="CDF"/>
    <property type="match status" value="1"/>
</dbReference>
<dbReference type="EMBL" id="ACGT01000028">
    <property type="protein sequence ID" value="EEJ73745.1"/>
    <property type="molecule type" value="Genomic_DNA"/>
</dbReference>
<dbReference type="GO" id="GO:0016020">
    <property type="term" value="C:membrane"/>
    <property type="evidence" value="ECO:0007669"/>
    <property type="project" value="UniProtKB-SubCell"/>
</dbReference>
<evidence type="ECO:0000256" key="4">
    <source>
        <dbReference type="ARBA" id="ARBA00022692"/>
    </source>
</evidence>
<dbReference type="GO" id="GO:0008324">
    <property type="term" value="F:monoatomic cation transmembrane transporter activity"/>
    <property type="evidence" value="ECO:0007669"/>
    <property type="project" value="InterPro"/>
</dbReference>
<protein>
    <submittedName>
        <fullName evidence="10">Cation diffusion facilitator family transporter</fullName>
    </submittedName>
</protein>
<keyword evidence="5 7" id="KW-1133">Transmembrane helix</keyword>
<keyword evidence="3" id="KW-0813">Transport</keyword>
<evidence type="ECO:0000256" key="2">
    <source>
        <dbReference type="ARBA" id="ARBA00008114"/>
    </source>
</evidence>
<feature type="transmembrane region" description="Helical" evidence="7">
    <location>
        <begin position="139"/>
        <end position="164"/>
    </location>
</feature>
<evidence type="ECO:0000256" key="3">
    <source>
        <dbReference type="ARBA" id="ARBA00022448"/>
    </source>
</evidence>
<comment type="similarity">
    <text evidence="2">Belongs to the cation diffusion facilitator (CDF) transporter (TC 2.A.4) family.</text>
</comment>